<organism evidence="2 3">
    <name type="scientific">Brassica cretica</name>
    <name type="common">Mustard</name>
    <dbReference type="NCBI Taxonomy" id="69181"/>
    <lineage>
        <taxon>Eukaryota</taxon>
        <taxon>Viridiplantae</taxon>
        <taxon>Streptophyta</taxon>
        <taxon>Embryophyta</taxon>
        <taxon>Tracheophyta</taxon>
        <taxon>Spermatophyta</taxon>
        <taxon>Magnoliopsida</taxon>
        <taxon>eudicotyledons</taxon>
        <taxon>Gunneridae</taxon>
        <taxon>Pentapetalae</taxon>
        <taxon>rosids</taxon>
        <taxon>malvids</taxon>
        <taxon>Brassicales</taxon>
        <taxon>Brassicaceae</taxon>
        <taxon>Brassiceae</taxon>
        <taxon>Brassica</taxon>
    </lineage>
</organism>
<reference evidence="2" key="1">
    <citation type="submission" date="2019-12" db="EMBL/GenBank/DDBJ databases">
        <title>Genome sequencing and annotation of Brassica cretica.</title>
        <authorList>
            <person name="Studholme D.J."/>
            <person name="Sarris P."/>
        </authorList>
    </citation>
    <scope>NUCLEOTIDE SEQUENCE</scope>
    <source>
        <strain evidence="2">PFS-109/04</strain>
        <tissue evidence="2">Leaf</tissue>
    </source>
</reference>
<gene>
    <name evidence="2" type="ORF">F2Q69_00043194</name>
</gene>
<feature type="region of interest" description="Disordered" evidence="1">
    <location>
        <begin position="94"/>
        <end position="117"/>
    </location>
</feature>
<feature type="region of interest" description="Disordered" evidence="1">
    <location>
        <begin position="1"/>
        <end position="40"/>
    </location>
</feature>
<feature type="compositionally biased region" description="Polar residues" evidence="1">
    <location>
        <begin position="105"/>
        <end position="116"/>
    </location>
</feature>
<sequence length="168" mass="19580">MDQSDHSDEDADVHPRRTGSHANRECSSFETPMTEEEENTFWAEKQKLAEEQTRITLNKCRQNRKADGDDLDEIRDLRDYIMKIAVEVKASRNYSLEKSPKSPVSRISSKSPTAHQKLNEPRRTLLKGISRVKNAEEGKMTKGVDRLFYWNIDRRIRSSFNLRIECAH</sequence>
<dbReference type="Proteomes" id="UP000712600">
    <property type="component" value="Unassembled WGS sequence"/>
</dbReference>
<dbReference type="AlphaFoldDB" id="A0A8S9NMH9"/>
<accession>A0A8S9NMH9</accession>
<protein>
    <submittedName>
        <fullName evidence="2">Uncharacterized protein</fullName>
    </submittedName>
</protein>
<proteinExistence type="predicted"/>
<name>A0A8S9NMH9_BRACR</name>
<evidence type="ECO:0000313" key="3">
    <source>
        <dbReference type="Proteomes" id="UP000712600"/>
    </source>
</evidence>
<comment type="caution">
    <text evidence="2">The sequence shown here is derived from an EMBL/GenBank/DDBJ whole genome shotgun (WGS) entry which is preliminary data.</text>
</comment>
<evidence type="ECO:0000313" key="2">
    <source>
        <dbReference type="EMBL" id="KAF3503826.1"/>
    </source>
</evidence>
<evidence type="ECO:0000256" key="1">
    <source>
        <dbReference type="SAM" id="MobiDB-lite"/>
    </source>
</evidence>
<dbReference type="EMBL" id="QGKX02001621">
    <property type="protein sequence ID" value="KAF3503826.1"/>
    <property type="molecule type" value="Genomic_DNA"/>
</dbReference>